<dbReference type="EMBL" id="PVTX01000003">
    <property type="protein sequence ID" value="PRZ08260.1"/>
    <property type="molecule type" value="Genomic_DNA"/>
</dbReference>
<keyword evidence="3" id="KW-1185">Reference proteome</keyword>
<dbReference type="Pfam" id="PF00144">
    <property type="entry name" value="Beta-lactamase"/>
    <property type="match status" value="1"/>
</dbReference>
<evidence type="ECO:0000313" key="2">
    <source>
        <dbReference type="EMBL" id="PRZ08260.1"/>
    </source>
</evidence>
<sequence length="337" mass="36057">MHIDVDRLDAAVTEAAAEGQFSGVVAVDVADDRVLERASGDAHRALQVPNTASHRFGVASGSKAFTALAVMRLVEDGALHLTTPARAVLGADLPLVDDAVTVEHLLTHTSGIGDYLDEEADWKVDDHVLRSPVHLLDRAEAFLPELDGFPQQFGPGERFAYNNGGYVVLALIAERVSGRTFHDLVHTEVCDRAGLTATRYLRSDDLPGDVALGYLDATGNRTNLLHLPVLGNGDGGICTTAGDLHRFWRALFAGQIVARETVDEMTRARHDVPAEDLRYGMGFWRHRTGPAVILEGYDAGVSFGSTHDPATSTTVSVLGNTSEGAWPVIGATAGLFD</sequence>
<gene>
    <name evidence="2" type="ORF">BCL65_103188</name>
</gene>
<dbReference type="Gene3D" id="3.40.710.10">
    <property type="entry name" value="DD-peptidase/beta-lactamase superfamily"/>
    <property type="match status" value="1"/>
</dbReference>
<organism evidence="2 3">
    <name type="scientific">Isoptericola halotolerans</name>
    <dbReference type="NCBI Taxonomy" id="300560"/>
    <lineage>
        <taxon>Bacteria</taxon>
        <taxon>Bacillati</taxon>
        <taxon>Actinomycetota</taxon>
        <taxon>Actinomycetes</taxon>
        <taxon>Micrococcales</taxon>
        <taxon>Promicromonosporaceae</taxon>
        <taxon>Isoptericola</taxon>
    </lineage>
</organism>
<dbReference type="SUPFAM" id="SSF56601">
    <property type="entry name" value="beta-lactamase/transpeptidase-like"/>
    <property type="match status" value="1"/>
</dbReference>
<accession>A0ABX5EII4</accession>
<comment type="caution">
    <text evidence="2">The sequence shown here is derived from an EMBL/GenBank/DDBJ whole genome shotgun (WGS) entry which is preliminary data.</text>
</comment>
<evidence type="ECO:0000259" key="1">
    <source>
        <dbReference type="Pfam" id="PF00144"/>
    </source>
</evidence>
<dbReference type="RefSeq" id="WP_106266250.1">
    <property type="nucleotide sequence ID" value="NZ_PVTX01000003.1"/>
</dbReference>
<reference evidence="2 3" key="1">
    <citation type="submission" date="2018-03" db="EMBL/GenBank/DDBJ databases">
        <title>Comparative analysis of microorganisms from saline springs in Andes Mountain Range, Colombia.</title>
        <authorList>
            <person name="Rubin E."/>
        </authorList>
    </citation>
    <scope>NUCLEOTIDE SEQUENCE [LARGE SCALE GENOMIC DNA]</scope>
    <source>
        <strain evidence="2 3">CG 23</strain>
    </source>
</reference>
<dbReference type="Proteomes" id="UP000239895">
    <property type="component" value="Unassembled WGS sequence"/>
</dbReference>
<name>A0ABX5EII4_9MICO</name>
<proteinExistence type="predicted"/>
<dbReference type="InterPro" id="IPR012338">
    <property type="entry name" value="Beta-lactam/transpept-like"/>
</dbReference>
<feature type="domain" description="Beta-lactamase-related" evidence="1">
    <location>
        <begin position="8"/>
        <end position="325"/>
    </location>
</feature>
<dbReference type="InterPro" id="IPR050789">
    <property type="entry name" value="Diverse_Enzym_Activities"/>
</dbReference>
<dbReference type="PANTHER" id="PTHR43283">
    <property type="entry name" value="BETA-LACTAMASE-RELATED"/>
    <property type="match status" value="1"/>
</dbReference>
<dbReference type="InterPro" id="IPR001466">
    <property type="entry name" value="Beta-lactam-related"/>
</dbReference>
<evidence type="ECO:0000313" key="3">
    <source>
        <dbReference type="Proteomes" id="UP000239895"/>
    </source>
</evidence>
<protein>
    <submittedName>
        <fullName evidence="2">CubicO group peptidase (Beta-lactamase class C family)</fullName>
    </submittedName>
</protein>